<feature type="transmembrane region" description="Helical" evidence="6">
    <location>
        <begin position="322"/>
        <end position="343"/>
    </location>
</feature>
<evidence type="ECO:0000313" key="8">
    <source>
        <dbReference type="Proteomes" id="UP001501736"/>
    </source>
</evidence>
<dbReference type="InterPro" id="IPR050833">
    <property type="entry name" value="Poly_Biosynth_Transport"/>
</dbReference>
<dbReference type="InterPro" id="IPR002797">
    <property type="entry name" value="Polysacc_synth"/>
</dbReference>
<name>A0ABP6RGW2_9MICC</name>
<keyword evidence="4 6" id="KW-1133">Transmembrane helix</keyword>
<accession>A0ABP6RGW2</accession>
<dbReference type="RefSeq" id="WP_344721949.1">
    <property type="nucleotide sequence ID" value="NZ_BAAAYG010000014.1"/>
</dbReference>
<feature type="transmembrane region" description="Helical" evidence="6">
    <location>
        <begin position="177"/>
        <end position="199"/>
    </location>
</feature>
<feature type="transmembrane region" description="Helical" evidence="6">
    <location>
        <begin position="47"/>
        <end position="70"/>
    </location>
</feature>
<dbReference type="Proteomes" id="UP001501736">
    <property type="component" value="Unassembled WGS sequence"/>
</dbReference>
<comment type="subcellular location">
    <subcellularLocation>
        <location evidence="1">Cell membrane</location>
        <topology evidence="1">Multi-pass membrane protein</topology>
    </subcellularLocation>
</comment>
<evidence type="ECO:0000256" key="6">
    <source>
        <dbReference type="SAM" id="Phobius"/>
    </source>
</evidence>
<feature type="transmembrane region" description="Helical" evidence="6">
    <location>
        <begin position="146"/>
        <end position="165"/>
    </location>
</feature>
<evidence type="ECO:0000256" key="1">
    <source>
        <dbReference type="ARBA" id="ARBA00004651"/>
    </source>
</evidence>
<keyword evidence="3 6" id="KW-0812">Transmembrane</keyword>
<sequence>MTGTDSPRRVGRDALIIALGYITSFVYPLVALPYLARVLGVPELGAVMVLLAVLQVVVHVTDFGFSISSLRRAGLARSVPERSLVLAETSWAKTLVWAVCAVPAVVTVLLVPMLQAHLGAMLLGLGLVLVGAWYPGWMLQATGRMLAFALVMTLSRLLALVGLLLTVRDPTHLDRAVAWQLAPQALAAVAAWVLIVHVWRDGRLVRVTRAGVSTALRDSAPLFVSHASVVVAGAASSLSLGALASPSQAAFHGAAERFGNAVRGVMRGVVDAMLPRMASGPAATTRRFVSFGVLGSYGLAGGTLVLGSAWVIPWYLGEDMSAAIWPTRLVGIAILLAGITAVLTLHANAEHRYGTVARISGVGAVCAVVLCVPGALWAGAVGVGLALVAAETLQAALFLLDRRRRLRPARTASVTCPPHDQEVSA</sequence>
<feature type="transmembrane region" description="Helical" evidence="6">
    <location>
        <begin position="355"/>
        <end position="376"/>
    </location>
</feature>
<keyword evidence="2" id="KW-1003">Cell membrane</keyword>
<evidence type="ECO:0000256" key="5">
    <source>
        <dbReference type="ARBA" id="ARBA00023136"/>
    </source>
</evidence>
<evidence type="ECO:0000256" key="4">
    <source>
        <dbReference type="ARBA" id="ARBA00022989"/>
    </source>
</evidence>
<feature type="transmembrane region" description="Helical" evidence="6">
    <location>
        <begin position="294"/>
        <end position="316"/>
    </location>
</feature>
<evidence type="ECO:0000313" key="7">
    <source>
        <dbReference type="EMBL" id="GAA3287860.1"/>
    </source>
</evidence>
<keyword evidence="8" id="KW-1185">Reference proteome</keyword>
<evidence type="ECO:0008006" key="9">
    <source>
        <dbReference type="Google" id="ProtNLM"/>
    </source>
</evidence>
<feature type="transmembrane region" description="Helical" evidence="6">
    <location>
        <begin position="116"/>
        <end position="134"/>
    </location>
</feature>
<reference evidence="8" key="1">
    <citation type="journal article" date="2019" name="Int. J. Syst. Evol. Microbiol.">
        <title>The Global Catalogue of Microorganisms (GCM) 10K type strain sequencing project: providing services to taxonomists for standard genome sequencing and annotation.</title>
        <authorList>
            <consortium name="The Broad Institute Genomics Platform"/>
            <consortium name="The Broad Institute Genome Sequencing Center for Infectious Disease"/>
            <person name="Wu L."/>
            <person name="Ma J."/>
        </authorList>
    </citation>
    <scope>NUCLEOTIDE SEQUENCE [LARGE SCALE GENOMIC DNA]</scope>
    <source>
        <strain evidence="8">JCM 11483</strain>
    </source>
</reference>
<dbReference type="PANTHER" id="PTHR30250">
    <property type="entry name" value="PST FAMILY PREDICTED COLANIC ACID TRANSPORTER"/>
    <property type="match status" value="1"/>
</dbReference>
<keyword evidence="5 6" id="KW-0472">Membrane</keyword>
<protein>
    <recommendedName>
        <fullName evidence="9">O-antigen/teichoic acid export membrane protein</fullName>
    </recommendedName>
</protein>
<dbReference type="PANTHER" id="PTHR30250:SF11">
    <property type="entry name" value="O-ANTIGEN TRANSPORTER-RELATED"/>
    <property type="match status" value="1"/>
</dbReference>
<proteinExistence type="predicted"/>
<organism evidence="7 8">
    <name type="scientific">Nesterenkonia halobia</name>
    <dbReference type="NCBI Taxonomy" id="37922"/>
    <lineage>
        <taxon>Bacteria</taxon>
        <taxon>Bacillati</taxon>
        <taxon>Actinomycetota</taxon>
        <taxon>Actinomycetes</taxon>
        <taxon>Micrococcales</taxon>
        <taxon>Micrococcaceae</taxon>
        <taxon>Nesterenkonia</taxon>
    </lineage>
</organism>
<dbReference type="EMBL" id="BAAAYG010000014">
    <property type="protein sequence ID" value="GAA3287860.1"/>
    <property type="molecule type" value="Genomic_DNA"/>
</dbReference>
<evidence type="ECO:0000256" key="3">
    <source>
        <dbReference type="ARBA" id="ARBA00022692"/>
    </source>
</evidence>
<dbReference type="Pfam" id="PF01943">
    <property type="entry name" value="Polysacc_synt"/>
    <property type="match status" value="1"/>
</dbReference>
<feature type="transmembrane region" description="Helical" evidence="6">
    <location>
        <begin position="382"/>
        <end position="400"/>
    </location>
</feature>
<gene>
    <name evidence="7" type="ORF">GCM10020260_25210</name>
</gene>
<feature type="transmembrane region" description="Helical" evidence="6">
    <location>
        <begin position="91"/>
        <end position="110"/>
    </location>
</feature>
<feature type="transmembrane region" description="Helical" evidence="6">
    <location>
        <begin position="14"/>
        <end position="35"/>
    </location>
</feature>
<evidence type="ECO:0000256" key="2">
    <source>
        <dbReference type="ARBA" id="ARBA00022475"/>
    </source>
</evidence>
<comment type="caution">
    <text evidence="7">The sequence shown here is derived from an EMBL/GenBank/DDBJ whole genome shotgun (WGS) entry which is preliminary data.</text>
</comment>